<keyword evidence="6" id="KW-0804">Transcription</keyword>
<comment type="function">
    <text evidence="1">Putative transcription factor.</text>
</comment>
<dbReference type="InterPro" id="IPR050936">
    <property type="entry name" value="AP-1-like"/>
</dbReference>
<feature type="domain" description="BZIP" evidence="11">
    <location>
        <begin position="87"/>
        <end position="102"/>
    </location>
</feature>
<organism evidence="12 13">
    <name type="scientific">Pseudocercospora fijiensis (strain CIRAD86)</name>
    <name type="common">Black leaf streak disease fungus</name>
    <name type="synonym">Mycosphaerella fijiensis</name>
    <dbReference type="NCBI Taxonomy" id="383855"/>
    <lineage>
        <taxon>Eukaryota</taxon>
        <taxon>Fungi</taxon>
        <taxon>Dikarya</taxon>
        <taxon>Ascomycota</taxon>
        <taxon>Pezizomycotina</taxon>
        <taxon>Dothideomycetes</taxon>
        <taxon>Dothideomycetidae</taxon>
        <taxon>Mycosphaerellales</taxon>
        <taxon>Mycosphaerellaceae</taxon>
        <taxon>Pseudocercospora</taxon>
    </lineage>
</organism>
<evidence type="ECO:0000256" key="9">
    <source>
        <dbReference type="SAM" id="Coils"/>
    </source>
</evidence>
<evidence type="ECO:0000256" key="3">
    <source>
        <dbReference type="ARBA" id="ARBA00007163"/>
    </source>
</evidence>
<comment type="subcellular location">
    <subcellularLocation>
        <location evidence="2">Nucleus</location>
    </subcellularLocation>
</comment>
<feature type="region of interest" description="Disordered" evidence="10">
    <location>
        <begin position="1"/>
        <end position="100"/>
    </location>
</feature>
<gene>
    <name evidence="12" type="ORF">MYCFIDRAFT_89211</name>
</gene>
<feature type="compositionally biased region" description="Basic and acidic residues" evidence="10">
    <location>
        <begin position="1"/>
        <end position="18"/>
    </location>
</feature>
<reference evidence="12 13" key="1">
    <citation type="journal article" date="2012" name="PLoS Pathog.">
        <title>Diverse lifestyles and strategies of plant pathogenesis encoded in the genomes of eighteen Dothideomycetes fungi.</title>
        <authorList>
            <person name="Ohm R.A."/>
            <person name="Feau N."/>
            <person name="Henrissat B."/>
            <person name="Schoch C.L."/>
            <person name="Horwitz B.A."/>
            <person name="Barry K.W."/>
            <person name="Condon B.J."/>
            <person name="Copeland A.C."/>
            <person name="Dhillon B."/>
            <person name="Glaser F."/>
            <person name="Hesse C.N."/>
            <person name="Kosti I."/>
            <person name="LaButti K."/>
            <person name="Lindquist E.A."/>
            <person name="Lucas S."/>
            <person name="Salamov A.A."/>
            <person name="Bradshaw R.E."/>
            <person name="Ciuffetti L."/>
            <person name="Hamelin R.C."/>
            <person name="Kema G.H.J."/>
            <person name="Lawrence C."/>
            <person name="Scott J.A."/>
            <person name="Spatafora J.W."/>
            <person name="Turgeon B.G."/>
            <person name="de Wit P.J.G.M."/>
            <person name="Zhong S."/>
            <person name="Goodwin S.B."/>
            <person name="Grigoriev I.V."/>
        </authorList>
    </citation>
    <scope>NUCLEOTIDE SEQUENCE [LARGE SCALE GENOMIC DNA]</scope>
    <source>
        <strain evidence="12 13">CIRAD86</strain>
    </source>
</reference>
<keyword evidence="7" id="KW-0539">Nucleus</keyword>
<dbReference type="InterPro" id="IPR004827">
    <property type="entry name" value="bZIP"/>
</dbReference>
<dbReference type="InterPro" id="IPR046347">
    <property type="entry name" value="bZIP_sf"/>
</dbReference>
<dbReference type="KEGG" id="pfj:MYCFIDRAFT_89211"/>
<dbReference type="AlphaFoldDB" id="N1Q9N9"/>
<dbReference type="Proteomes" id="UP000016932">
    <property type="component" value="Unassembled WGS sequence"/>
</dbReference>
<evidence type="ECO:0000313" key="13">
    <source>
        <dbReference type="Proteomes" id="UP000016932"/>
    </source>
</evidence>
<sequence length="257" mass="28250">MQHARAQEGIEMSLREHLLAASGSGSAPAPYPPPPSGPQPAADNPYPPSDSQSPHDRLDPNVTGQYDMSGDADGADRKGKRELSTSKRAAQNRAAQRAFRQRKEGYIKKLEEQVKEFQTMDQNYKTLQNENYQLREYILGLQSRLLENQADFPPAPSHVNLSSGAASQAQHVHAAERPYGAEEQLRREMEQQRAPPAAPVVAREDVHHDGMTQLRQAAAVADARPHTSPYGLGNSEYQKRPENSTQPASSSDAKPPS</sequence>
<dbReference type="eggNOG" id="ENOG502SC5V">
    <property type="taxonomic scope" value="Eukaryota"/>
</dbReference>
<evidence type="ECO:0000256" key="4">
    <source>
        <dbReference type="ARBA" id="ARBA00023015"/>
    </source>
</evidence>
<feature type="compositionally biased region" description="Polar residues" evidence="10">
    <location>
        <begin position="243"/>
        <end position="257"/>
    </location>
</feature>
<dbReference type="SMART" id="SM00338">
    <property type="entry name" value="BRLZ"/>
    <property type="match status" value="1"/>
</dbReference>
<dbReference type="PANTHER" id="PTHR40621">
    <property type="entry name" value="TRANSCRIPTION FACTOR KAPC-RELATED"/>
    <property type="match status" value="1"/>
</dbReference>
<feature type="compositionally biased region" description="Low complexity" evidence="10">
    <location>
        <begin position="88"/>
        <end position="98"/>
    </location>
</feature>
<evidence type="ECO:0000259" key="11">
    <source>
        <dbReference type="PROSITE" id="PS00036"/>
    </source>
</evidence>
<evidence type="ECO:0000256" key="1">
    <source>
        <dbReference type="ARBA" id="ARBA00004049"/>
    </source>
</evidence>
<feature type="compositionally biased region" description="Pro residues" evidence="10">
    <location>
        <begin position="29"/>
        <end position="38"/>
    </location>
</feature>
<evidence type="ECO:0000256" key="6">
    <source>
        <dbReference type="ARBA" id="ARBA00023163"/>
    </source>
</evidence>
<dbReference type="EMBL" id="KB446555">
    <property type="protein sequence ID" value="EME88521.1"/>
    <property type="molecule type" value="Genomic_DNA"/>
</dbReference>
<dbReference type="HOGENOM" id="CLU_050914_0_1_1"/>
<dbReference type="GO" id="GO:0000976">
    <property type="term" value="F:transcription cis-regulatory region binding"/>
    <property type="evidence" value="ECO:0007669"/>
    <property type="project" value="InterPro"/>
</dbReference>
<evidence type="ECO:0000313" key="12">
    <source>
        <dbReference type="EMBL" id="EME88521.1"/>
    </source>
</evidence>
<dbReference type="RefSeq" id="XP_007921526.1">
    <property type="nucleotide sequence ID" value="XM_007923335.1"/>
</dbReference>
<dbReference type="Pfam" id="PF00170">
    <property type="entry name" value="bZIP_1"/>
    <property type="match status" value="1"/>
</dbReference>
<protein>
    <recommendedName>
        <fullName evidence="8">Putative transcription factor kapC</fullName>
    </recommendedName>
</protein>
<evidence type="ECO:0000256" key="10">
    <source>
        <dbReference type="SAM" id="MobiDB-lite"/>
    </source>
</evidence>
<dbReference type="OrthoDB" id="2593073at2759"/>
<proteinExistence type="inferred from homology"/>
<feature type="coiled-coil region" evidence="9">
    <location>
        <begin position="100"/>
        <end position="130"/>
    </location>
</feature>
<feature type="compositionally biased region" description="Basic and acidic residues" evidence="10">
    <location>
        <begin position="74"/>
        <end position="85"/>
    </location>
</feature>
<name>N1Q9N9_PSEFD</name>
<accession>N1Q9N9</accession>
<keyword evidence="5" id="KW-0238">DNA-binding</keyword>
<keyword evidence="13" id="KW-1185">Reference proteome</keyword>
<dbReference type="PANTHER" id="PTHR40621:SF11">
    <property type="entry name" value="TRANSCRIPTION FACTOR KAPC-RELATED"/>
    <property type="match status" value="1"/>
</dbReference>
<dbReference type="SUPFAM" id="SSF57959">
    <property type="entry name" value="Leucine zipper domain"/>
    <property type="match status" value="1"/>
</dbReference>
<dbReference type="GO" id="GO:0001228">
    <property type="term" value="F:DNA-binding transcription activator activity, RNA polymerase II-specific"/>
    <property type="evidence" value="ECO:0007669"/>
    <property type="project" value="TreeGrafter"/>
</dbReference>
<evidence type="ECO:0000256" key="2">
    <source>
        <dbReference type="ARBA" id="ARBA00004123"/>
    </source>
</evidence>
<keyword evidence="4" id="KW-0805">Transcription regulation</keyword>
<dbReference type="PROSITE" id="PS00036">
    <property type="entry name" value="BZIP_BASIC"/>
    <property type="match status" value="1"/>
</dbReference>
<evidence type="ECO:0000256" key="8">
    <source>
        <dbReference type="ARBA" id="ARBA00044067"/>
    </source>
</evidence>
<comment type="similarity">
    <text evidence="3">Belongs to the bZIP family.</text>
</comment>
<dbReference type="GO" id="GO:0090575">
    <property type="term" value="C:RNA polymerase II transcription regulator complex"/>
    <property type="evidence" value="ECO:0007669"/>
    <property type="project" value="TreeGrafter"/>
</dbReference>
<dbReference type="GeneID" id="19342786"/>
<evidence type="ECO:0000256" key="5">
    <source>
        <dbReference type="ARBA" id="ARBA00023125"/>
    </source>
</evidence>
<evidence type="ECO:0000256" key="7">
    <source>
        <dbReference type="ARBA" id="ARBA00023242"/>
    </source>
</evidence>
<feature type="region of interest" description="Disordered" evidence="10">
    <location>
        <begin position="205"/>
        <end position="257"/>
    </location>
</feature>
<dbReference type="VEuPathDB" id="FungiDB:MYCFIDRAFT_89211"/>
<dbReference type="Gene3D" id="1.20.5.170">
    <property type="match status" value="1"/>
</dbReference>
<keyword evidence="9" id="KW-0175">Coiled coil</keyword>